<keyword evidence="1" id="KW-0238">DNA-binding</keyword>
<feature type="domain" description="Cas12f1-like TNB" evidence="2">
    <location>
        <begin position="5"/>
        <end position="58"/>
    </location>
</feature>
<evidence type="ECO:0000313" key="4">
    <source>
        <dbReference type="Proteomes" id="UP001177120"/>
    </source>
</evidence>
<dbReference type="InterPro" id="IPR010095">
    <property type="entry name" value="Cas12f1-like_TNB"/>
</dbReference>
<evidence type="ECO:0000256" key="1">
    <source>
        <dbReference type="ARBA" id="ARBA00023125"/>
    </source>
</evidence>
<comment type="caution">
    <text evidence="3">The sequence shown here is derived from an EMBL/GenBank/DDBJ whole genome shotgun (WGS) entry which is preliminary data.</text>
</comment>
<accession>A0ABS2WJD1</accession>
<keyword evidence="4" id="KW-1185">Reference proteome</keyword>
<dbReference type="Pfam" id="PF07282">
    <property type="entry name" value="Cas12f1-like_TNB"/>
    <property type="match status" value="1"/>
</dbReference>
<dbReference type="EMBL" id="JAFHAP010000008">
    <property type="protein sequence ID" value="MBN2909670.1"/>
    <property type="molecule type" value="Genomic_DNA"/>
</dbReference>
<dbReference type="Proteomes" id="UP001177120">
    <property type="component" value="Unassembled WGS sequence"/>
</dbReference>
<evidence type="ECO:0000313" key="3">
    <source>
        <dbReference type="EMBL" id="MBN2909670.1"/>
    </source>
</evidence>
<sequence length="73" mass="8061">MHGAHQLRRNTRQKAKKAGVPVFLVDPRNISRTCPRKDWIHCQSCGITASADNVTSRNFASGTAVNLPNTVIF</sequence>
<evidence type="ECO:0000259" key="2">
    <source>
        <dbReference type="Pfam" id="PF07282"/>
    </source>
</evidence>
<gene>
    <name evidence="3" type="ORF">JQC72_09030</name>
</gene>
<organism evidence="3 4">
    <name type="scientific">Polycladomyces zharkentensis</name>
    <dbReference type="NCBI Taxonomy" id="2807616"/>
    <lineage>
        <taxon>Bacteria</taxon>
        <taxon>Bacillati</taxon>
        <taxon>Bacillota</taxon>
        <taxon>Bacilli</taxon>
        <taxon>Bacillales</taxon>
        <taxon>Thermoactinomycetaceae</taxon>
        <taxon>Polycladomyces</taxon>
    </lineage>
</organism>
<proteinExistence type="predicted"/>
<protein>
    <submittedName>
        <fullName evidence="3">Transposase</fullName>
    </submittedName>
</protein>
<reference evidence="3" key="1">
    <citation type="journal article" date="2024" name="Int. J. Syst. Evol. Microbiol.">
        <title>Polycladomyces zharkentensis sp. nov., a novel thermophilic cellulose- and starch-degrading member of the Bacillota from a geothermal aquifer in Kazakhstan.</title>
        <authorList>
            <person name="Mashzhan A."/>
            <person name="Kistaubayeva A."/>
            <person name="Javier-Lopez R."/>
            <person name="Bissenova U."/>
            <person name="Bissenbay A."/>
            <person name="Birkeland N.K."/>
        </authorList>
    </citation>
    <scope>NUCLEOTIDE SEQUENCE</scope>
    <source>
        <strain evidence="3">ZKZ2T</strain>
    </source>
</reference>
<name>A0ABS2WJD1_9BACL</name>